<protein>
    <recommendedName>
        <fullName evidence="4">Heme haloperoxidase family profile domain-containing protein</fullName>
    </recommendedName>
</protein>
<keyword evidence="3" id="KW-1185">Reference proteome</keyword>
<keyword evidence="1" id="KW-0732">Signal</keyword>
<feature type="chain" id="PRO_5025365018" description="Heme haloperoxidase family profile domain-containing protein" evidence="1">
    <location>
        <begin position="21"/>
        <end position="248"/>
    </location>
</feature>
<evidence type="ECO:0008006" key="4">
    <source>
        <dbReference type="Google" id="ProtNLM"/>
    </source>
</evidence>
<feature type="signal peptide" evidence="1">
    <location>
        <begin position="1"/>
        <end position="20"/>
    </location>
</feature>
<gene>
    <name evidence="2" type="ORF">CC80DRAFT_244563</name>
</gene>
<evidence type="ECO:0000256" key="1">
    <source>
        <dbReference type="SAM" id="SignalP"/>
    </source>
</evidence>
<dbReference type="OrthoDB" id="4821403at2759"/>
<sequence length="248" mass="26417">MSSVSNLIGTICAFALCVFAAPPKAGYNCGPSAVQVRLPVNKTGTAPPSYWALPPPDFYFKPWNMVYATHAANLALRNFQYDPTPIANDAHSRINDLSSFQIPGNDTVFTSYGIDTPLSPNNDVLSYQGTGIISAATSLYSLNAWGCDANGTPYYVNYATASESTNTPAGIDIMSTRDDGMDLATFNVIKKKLIALGNAEVAAMANAFQRTVQDGGRRGMPRIRECDAQCQTNEGLIPILGPGGGFVV</sequence>
<evidence type="ECO:0000313" key="3">
    <source>
        <dbReference type="Proteomes" id="UP000800035"/>
    </source>
</evidence>
<dbReference type="Proteomes" id="UP000800035">
    <property type="component" value="Unassembled WGS sequence"/>
</dbReference>
<accession>A0A6A5TCV8</accession>
<reference evidence="2" key="1">
    <citation type="journal article" date="2020" name="Stud. Mycol.">
        <title>101 Dothideomycetes genomes: a test case for predicting lifestyles and emergence of pathogens.</title>
        <authorList>
            <person name="Haridas S."/>
            <person name="Albert R."/>
            <person name="Binder M."/>
            <person name="Bloem J."/>
            <person name="Labutti K."/>
            <person name="Salamov A."/>
            <person name="Andreopoulos B."/>
            <person name="Baker S."/>
            <person name="Barry K."/>
            <person name="Bills G."/>
            <person name="Bluhm B."/>
            <person name="Cannon C."/>
            <person name="Castanera R."/>
            <person name="Culley D."/>
            <person name="Daum C."/>
            <person name="Ezra D."/>
            <person name="Gonzalez J."/>
            <person name="Henrissat B."/>
            <person name="Kuo A."/>
            <person name="Liang C."/>
            <person name="Lipzen A."/>
            <person name="Lutzoni F."/>
            <person name="Magnuson J."/>
            <person name="Mondo S."/>
            <person name="Nolan M."/>
            <person name="Ohm R."/>
            <person name="Pangilinan J."/>
            <person name="Park H.-J."/>
            <person name="Ramirez L."/>
            <person name="Alfaro M."/>
            <person name="Sun H."/>
            <person name="Tritt A."/>
            <person name="Yoshinaga Y."/>
            <person name="Zwiers L.-H."/>
            <person name="Turgeon B."/>
            <person name="Goodwin S."/>
            <person name="Spatafora J."/>
            <person name="Crous P."/>
            <person name="Grigoriev I."/>
        </authorList>
    </citation>
    <scope>NUCLEOTIDE SEQUENCE</scope>
    <source>
        <strain evidence="2">CBS 675.92</strain>
    </source>
</reference>
<dbReference type="EMBL" id="ML977028">
    <property type="protein sequence ID" value="KAF1950128.1"/>
    <property type="molecule type" value="Genomic_DNA"/>
</dbReference>
<name>A0A6A5TCV8_9PLEO</name>
<evidence type="ECO:0000313" key="2">
    <source>
        <dbReference type="EMBL" id="KAF1950128.1"/>
    </source>
</evidence>
<proteinExistence type="predicted"/>
<organism evidence="2 3">
    <name type="scientific">Byssothecium circinans</name>
    <dbReference type="NCBI Taxonomy" id="147558"/>
    <lineage>
        <taxon>Eukaryota</taxon>
        <taxon>Fungi</taxon>
        <taxon>Dikarya</taxon>
        <taxon>Ascomycota</taxon>
        <taxon>Pezizomycotina</taxon>
        <taxon>Dothideomycetes</taxon>
        <taxon>Pleosporomycetidae</taxon>
        <taxon>Pleosporales</taxon>
        <taxon>Massarineae</taxon>
        <taxon>Massarinaceae</taxon>
        <taxon>Byssothecium</taxon>
    </lineage>
</organism>
<dbReference type="AlphaFoldDB" id="A0A6A5TCV8"/>